<accession>A0A7T0PB76</accession>
<sequence>MPVVSGDLSLVTTRAARVSEVWVRAPRVRTHGRGVVVTSQDRVEVTGSVVRFEVLAGPAVMVLVEAGRPVESIPIVVGTGAQQSLADVVEAGLVADDATAGAIEKLAADAVGSVREALAAKTAAEAARNRAETAATTAGNHAATARTQATTATNQATAATTKAQEATTAAATATTQATAARNSATTATAAATRAETARQRSEQIATSTTWEGDRLRVNGALSPALTGPKGERGEPGATAAHTHTRADITDHYTPGVSIIPEDGQGQLWARHNTIEAGTDPRVGRIYTTNPGTRNFTPPQAFFTIDPSLDYWISFQVKADKPNSVLYMELRDGNNAQAVASYDYGDAGTGQTYLLTRYTVPTVWTRISGRIRLAPNTTQGTIRTIYTNHAQGEETGAILSFSDITLVPIPKGLGSGDVVAQPYADSQVGPAQIVQTGVDGFIHSRTNPTSANHLARKGYVDAEVMAARTDMSQSTQNHHRLAMEAVQRARGDLTQTVEEVRSAASQSASTYYRLSTEYTNAIQQSMMQNIQGLQDSIARYQQEIVNVVNESLIVWTGTFSGSGKTEIVSGGAVSSPGAVDGMKVTIPPGVYEMALHAEARVTNLAIRRGSAGSSPSIVAVSTDSTTASGMVKVAQGQYLQFAGTSTSPTKLYGVMRKIG</sequence>
<dbReference type="AlphaFoldDB" id="A0A7T0PB76"/>
<dbReference type="KEGG" id="cliz:G7Y31_06615"/>
<protein>
    <recommendedName>
        <fullName evidence="5">Minor tail protein</fullName>
    </recommendedName>
</protein>
<dbReference type="Proteomes" id="UP000594681">
    <property type="component" value="Chromosome"/>
</dbReference>
<feature type="region of interest" description="Disordered" evidence="2">
    <location>
        <begin position="172"/>
        <end position="209"/>
    </location>
</feature>
<keyword evidence="4" id="KW-1185">Reference proteome</keyword>
<reference evidence="3 4" key="1">
    <citation type="submission" date="2020-11" db="EMBL/GenBank/DDBJ databases">
        <title>Corynebacterium sp. ZJ-599.</title>
        <authorList>
            <person name="Zhou J."/>
        </authorList>
    </citation>
    <scope>NUCLEOTIDE SEQUENCE [LARGE SCALE GENOMIC DNA]</scope>
    <source>
        <strain evidence="3 4">ZJ-599</strain>
    </source>
</reference>
<evidence type="ECO:0000313" key="3">
    <source>
        <dbReference type="EMBL" id="QPK78257.1"/>
    </source>
</evidence>
<evidence type="ECO:0008006" key="5">
    <source>
        <dbReference type="Google" id="ProtNLM"/>
    </source>
</evidence>
<feature type="compositionally biased region" description="Low complexity" evidence="2">
    <location>
        <begin position="172"/>
        <end position="194"/>
    </location>
</feature>
<evidence type="ECO:0000313" key="4">
    <source>
        <dbReference type="Proteomes" id="UP000594681"/>
    </source>
</evidence>
<dbReference type="EMBL" id="CP064954">
    <property type="protein sequence ID" value="QPK78257.1"/>
    <property type="molecule type" value="Genomic_DNA"/>
</dbReference>
<dbReference type="RefSeq" id="WP_165006320.1">
    <property type="nucleotide sequence ID" value="NZ_CP064954.1"/>
</dbReference>
<evidence type="ECO:0000256" key="1">
    <source>
        <dbReference type="SAM" id="Coils"/>
    </source>
</evidence>
<gene>
    <name evidence="3" type="ORF">G7Y31_06615</name>
</gene>
<organism evidence="3 4">
    <name type="scientific">Corynebacterium lizhenjunii</name>
    <dbReference type="NCBI Taxonomy" id="2709394"/>
    <lineage>
        <taxon>Bacteria</taxon>
        <taxon>Bacillati</taxon>
        <taxon>Actinomycetota</taxon>
        <taxon>Actinomycetes</taxon>
        <taxon>Mycobacteriales</taxon>
        <taxon>Corynebacteriaceae</taxon>
        <taxon>Corynebacterium</taxon>
    </lineage>
</organism>
<feature type="coiled-coil region" evidence="1">
    <location>
        <begin position="522"/>
        <end position="549"/>
    </location>
</feature>
<keyword evidence="1" id="KW-0175">Coiled coil</keyword>
<feature type="region of interest" description="Disordered" evidence="2">
    <location>
        <begin position="222"/>
        <end position="243"/>
    </location>
</feature>
<evidence type="ECO:0000256" key="2">
    <source>
        <dbReference type="SAM" id="MobiDB-lite"/>
    </source>
</evidence>
<name>A0A7T0PB76_9CORY</name>
<feature type="region of interest" description="Disordered" evidence="2">
    <location>
        <begin position="130"/>
        <end position="160"/>
    </location>
</feature>
<proteinExistence type="predicted"/>